<proteinExistence type="predicted"/>
<evidence type="ECO:0000313" key="3">
    <source>
        <dbReference type="Proteomes" id="UP000319523"/>
    </source>
</evidence>
<dbReference type="Proteomes" id="UP000319523">
    <property type="component" value="Unassembled WGS sequence"/>
</dbReference>
<dbReference type="PANTHER" id="PTHR35149">
    <property type="entry name" value="SLL5132 PROTEIN"/>
    <property type="match status" value="1"/>
</dbReference>
<comment type="caution">
    <text evidence="2">The sequence shown here is derived from an EMBL/GenBank/DDBJ whole genome shotgun (WGS) entry which is preliminary data.</text>
</comment>
<sequence length="737" mass="85616">MSQQEIITFAGIFSLVDFIEIPVIQRDYAQGRQSAQEIRQQFLHTLEQALHQDARSEPLVLDFIYGSIVEENPARLSVLDGQQRLTTLFLLHWFLAAKEGEHQAFCQRFTLNGKSRFSYKTRTSATEFFDALVSASPEHYQFAPDAAPIDKQLIDSHWFYLSWRQDPTVASCLTMLRAIQQRFTAATDNLFQRLCSEDDKRIVFHYLNLRSFGLSDDLYIKMNARGKALTEFENFKAWLCGRIGGWSEAETFSQKLDGRWTDLFWQLKVKELSFDTLYLRFFMRMAFLLECGRGDKSASTLEEGDTAWFSLLRDAQGAFSPLEFEQRHAFAVEDLEKIRRVLDYIYVAQTAPDAEGAASAARALLIDFVTSSDYLVQARFCALVLFILAQAKPGDDAALHQQRWLRFTGNLLNTLELNAKNFIRALAALKAMAPHAHELYVWLEHAPVPAIFKDQWQEERLKVELIQQDPAWEAALIRAERHPCLQGRIRGLLNLACSSKHGRYSLKEFIALTDKTLRVLDKAIIEHEEHLLERALLTLGDYLVPVGYNRFTFCRSANHSWRERSRGWMRVVEKPIFGELLTHIGKKEVLKTLQNLIDQVDCGGWRELIVKYPQVISYAKERLLDKEDEKIYLLSKSTRRAYFFELHGYVLAERLQQRLENGDLPVPIKAAEHRWTYGDDEPWLELTLDKEQVRYLYYSEGKFQFWKYEDSESKKAPQPRYFPALLEELMPEIYAVD</sequence>
<dbReference type="InterPro" id="IPR004919">
    <property type="entry name" value="GmrSD_N"/>
</dbReference>
<feature type="domain" description="GmrSD restriction endonucleases N-terminal" evidence="1">
    <location>
        <begin position="19"/>
        <end position="239"/>
    </location>
</feature>
<dbReference type="AlphaFoldDB" id="A0A506V917"/>
<organism evidence="2 3">
    <name type="scientific">Mixta tenebrionis</name>
    <dbReference type="NCBI Taxonomy" id="2562439"/>
    <lineage>
        <taxon>Bacteria</taxon>
        <taxon>Pseudomonadati</taxon>
        <taxon>Pseudomonadota</taxon>
        <taxon>Gammaproteobacteria</taxon>
        <taxon>Enterobacterales</taxon>
        <taxon>Erwiniaceae</taxon>
        <taxon>Mixta</taxon>
    </lineage>
</organism>
<accession>A0A506V917</accession>
<evidence type="ECO:0000259" key="1">
    <source>
        <dbReference type="Pfam" id="PF03235"/>
    </source>
</evidence>
<keyword evidence="3" id="KW-1185">Reference proteome</keyword>
<gene>
    <name evidence="2" type="ORF">FKM52_11480</name>
</gene>
<reference evidence="2 3" key="1">
    <citation type="submission" date="2019-06" db="EMBL/GenBank/DDBJ databases">
        <authorList>
            <person name="Yang Y."/>
        </authorList>
    </citation>
    <scope>NUCLEOTIDE SEQUENCE [LARGE SCALE GENOMIC DNA]</scope>
    <source>
        <strain evidence="2 3">BIT-26</strain>
    </source>
</reference>
<evidence type="ECO:0000313" key="2">
    <source>
        <dbReference type="EMBL" id="TPW41969.1"/>
    </source>
</evidence>
<dbReference type="Pfam" id="PF03235">
    <property type="entry name" value="GmrSD_N"/>
    <property type="match status" value="1"/>
</dbReference>
<dbReference type="EMBL" id="VHQI01000006">
    <property type="protein sequence ID" value="TPW41969.1"/>
    <property type="molecule type" value="Genomic_DNA"/>
</dbReference>
<name>A0A506V917_9GAMM</name>
<dbReference type="PANTHER" id="PTHR35149:SF1">
    <property type="entry name" value="DUF5655 DOMAIN-CONTAINING PROTEIN"/>
    <property type="match status" value="1"/>
</dbReference>
<dbReference type="RefSeq" id="WP_141176313.1">
    <property type="nucleotide sequence ID" value="NZ_JBHUFX010000002.1"/>
</dbReference>
<dbReference type="OrthoDB" id="8094406at2"/>
<protein>
    <submittedName>
        <fullName evidence="2">DUF262 domain-containing protein</fullName>
    </submittedName>
</protein>